<feature type="compositionally biased region" description="Low complexity" evidence="1">
    <location>
        <begin position="11"/>
        <end position="20"/>
    </location>
</feature>
<keyword evidence="3" id="KW-1185">Reference proteome</keyword>
<dbReference type="OrthoDB" id="10001169at2"/>
<accession>A0A2A8D2R8</accession>
<comment type="caution">
    <text evidence="2">The sequence shown here is derived from an EMBL/GenBank/DDBJ whole genome shotgun (WGS) entry which is preliminary data.</text>
</comment>
<feature type="region of interest" description="Disordered" evidence="1">
    <location>
        <begin position="1"/>
        <end position="85"/>
    </location>
</feature>
<reference evidence="2 3" key="1">
    <citation type="submission" date="2017-10" db="EMBL/GenBank/DDBJ databases">
        <title>Draft genome of Longibacter Salinarum.</title>
        <authorList>
            <person name="Goh K.M."/>
            <person name="Shamsir M.S."/>
            <person name="Lim S.W."/>
        </authorList>
    </citation>
    <scope>NUCLEOTIDE SEQUENCE [LARGE SCALE GENOMIC DNA]</scope>
    <source>
        <strain evidence="2 3">KCTC 52045</strain>
    </source>
</reference>
<organism evidence="2 3">
    <name type="scientific">Longibacter salinarum</name>
    <dbReference type="NCBI Taxonomy" id="1850348"/>
    <lineage>
        <taxon>Bacteria</taxon>
        <taxon>Pseudomonadati</taxon>
        <taxon>Rhodothermota</taxon>
        <taxon>Rhodothermia</taxon>
        <taxon>Rhodothermales</taxon>
        <taxon>Salisaetaceae</taxon>
        <taxon>Longibacter</taxon>
    </lineage>
</organism>
<dbReference type="EMBL" id="PDEQ01000001">
    <property type="protein sequence ID" value="PEN15171.1"/>
    <property type="molecule type" value="Genomic_DNA"/>
</dbReference>
<proteinExistence type="predicted"/>
<gene>
    <name evidence="2" type="ORF">CRI94_02490</name>
</gene>
<dbReference type="Proteomes" id="UP000220102">
    <property type="component" value="Unassembled WGS sequence"/>
</dbReference>
<feature type="compositionally biased region" description="Basic and acidic residues" evidence="1">
    <location>
        <begin position="39"/>
        <end position="65"/>
    </location>
</feature>
<sequence>MTEDRETANQSSSSETGASESTERSPFDEGRSVPPPGSDDPHPFDRPSDAGERFRGPGAESDRSRQPFGSKTTGDPFQEEAFGSSGAGSLQDLLALASSGQIPLGLVKSWVRENQTATMIGAFALGVFVGAVSRK</sequence>
<protein>
    <submittedName>
        <fullName evidence="2">Uncharacterized protein</fullName>
    </submittedName>
</protein>
<evidence type="ECO:0000313" key="3">
    <source>
        <dbReference type="Proteomes" id="UP000220102"/>
    </source>
</evidence>
<feature type="compositionally biased region" description="Basic and acidic residues" evidence="1">
    <location>
        <begin position="21"/>
        <end position="31"/>
    </location>
</feature>
<evidence type="ECO:0000313" key="2">
    <source>
        <dbReference type="EMBL" id="PEN15171.1"/>
    </source>
</evidence>
<dbReference type="AlphaFoldDB" id="A0A2A8D2R8"/>
<name>A0A2A8D2R8_9BACT</name>
<evidence type="ECO:0000256" key="1">
    <source>
        <dbReference type="SAM" id="MobiDB-lite"/>
    </source>
</evidence>